<keyword evidence="4 7" id="KW-1133">Transmembrane helix</keyword>
<evidence type="ECO:0000256" key="2">
    <source>
        <dbReference type="ARBA" id="ARBA00022692"/>
    </source>
</evidence>
<dbReference type="GO" id="GO:0030003">
    <property type="term" value="P:intracellular monoatomic cation homeostasis"/>
    <property type="evidence" value="ECO:0007669"/>
    <property type="project" value="TreeGrafter"/>
</dbReference>
<evidence type="ECO:0000256" key="4">
    <source>
        <dbReference type="ARBA" id="ARBA00022989"/>
    </source>
</evidence>
<feature type="transmembrane region" description="Helical" evidence="7">
    <location>
        <begin position="188"/>
        <end position="211"/>
    </location>
</feature>
<evidence type="ECO:0000313" key="10">
    <source>
        <dbReference type="Proteomes" id="UP000748531"/>
    </source>
</evidence>
<comment type="subcellular location">
    <subcellularLocation>
        <location evidence="1">Mitochondrion inner membrane</location>
        <topology evidence="1">Single-pass membrane protein</topology>
    </subcellularLocation>
</comment>
<keyword evidence="5" id="KW-0496">Mitochondrion</keyword>
<dbReference type="InterPro" id="IPR033122">
    <property type="entry name" value="LETM1-like_RBD"/>
</dbReference>
<proteinExistence type="predicted"/>
<dbReference type="GO" id="GO:0043022">
    <property type="term" value="F:ribosome binding"/>
    <property type="evidence" value="ECO:0007669"/>
    <property type="project" value="InterPro"/>
</dbReference>
<organism evidence="9 10">
    <name type="scientific">Paragonimus heterotremus</name>
    <dbReference type="NCBI Taxonomy" id="100268"/>
    <lineage>
        <taxon>Eukaryota</taxon>
        <taxon>Metazoa</taxon>
        <taxon>Spiralia</taxon>
        <taxon>Lophotrochozoa</taxon>
        <taxon>Platyhelminthes</taxon>
        <taxon>Trematoda</taxon>
        <taxon>Digenea</taxon>
        <taxon>Plagiorchiida</taxon>
        <taxon>Troglotremata</taxon>
        <taxon>Troglotrematidae</taxon>
        <taxon>Paragonimus</taxon>
    </lineage>
</organism>
<dbReference type="Pfam" id="PF07766">
    <property type="entry name" value="LETM1_RBD"/>
    <property type="match status" value="1"/>
</dbReference>
<evidence type="ECO:0000256" key="6">
    <source>
        <dbReference type="ARBA" id="ARBA00023136"/>
    </source>
</evidence>
<reference evidence="9" key="1">
    <citation type="submission" date="2019-05" db="EMBL/GenBank/DDBJ databases">
        <title>Annotation for the trematode Paragonimus heterotremus.</title>
        <authorList>
            <person name="Choi Y.-J."/>
        </authorList>
    </citation>
    <scope>NUCLEOTIDE SEQUENCE</scope>
    <source>
        <strain evidence="9">LC</strain>
    </source>
</reference>
<dbReference type="Proteomes" id="UP000748531">
    <property type="component" value="Unassembled WGS sequence"/>
</dbReference>
<dbReference type="PANTHER" id="PTHR14009:SF1">
    <property type="entry name" value="MITOCHONDRIAL PROTON_CALCIUM EXCHANGER PROTEIN"/>
    <property type="match status" value="1"/>
</dbReference>
<keyword evidence="6 7" id="KW-0472">Membrane</keyword>
<evidence type="ECO:0000256" key="5">
    <source>
        <dbReference type="ARBA" id="ARBA00023128"/>
    </source>
</evidence>
<evidence type="ECO:0000256" key="3">
    <source>
        <dbReference type="ARBA" id="ARBA00022792"/>
    </source>
</evidence>
<sequence length="292" mass="33752">MIVLARHVTRKWGFEIVKNHFGTRLFQLDCGSKKFQYRHPLLSLVYANVLSGHSFYESLHTDARLKDLECSTSNSQKNKFNPIFLITVTHNYGPTKSIEQFPLKSVLTHSTASVDPPKADPDKKKNTDNETRLTLWQRTKKEVLHYYHGFRLLGLEFKIASGICFRLLRGHTLTRRERKQLVRTVADIVRLVPFVVFIIVPFMEFLLPLYLKFFPFMLPSTFKDKNSEAEKLRQRLKAKLEMTRFLQETLHQTTSASVGGDGSTTVSEFQEFLKKVGTPILLSIDFSELLPN</sequence>
<evidence type="ECO:0000256" key="7">
    <source>
        <dbReference type="SAM" id="Phobius"/>
    </source>
</evidence>
<keyword evidence="10" id="KW-1185">Reference proteome</keyword>
<keyword evidence="3" id="KW-0999">Mitochondrion inner membrane</keyword>
<dbReference type="InterPro" id="IPR044202">
    <property type="entry name" value="LETM1/MDM38-like"/>
</dbReference>
<feature type="domain" description="Letm1 RBD" evidence="8">
    <location>
        <begin position="173"/>
        <end position="277"/>
    </location>
</feature>
<dbReference type="EMBL" id="LUCH01021868">
    <property type="protein sequence ID" value="KAF5394054.1"/>
    <property type="molecule type" value="Genomic_DNA"/>
</dbReference>
<protein>
    <recommendedName>
        <fullName evidence="8">Letm1 RBD domain-containing protein</fullName>
    </recommendedName>
</protein>
<evidence type="ECO:0000259" key="8">
    <source>
        <dbReference type="Pfam" id="PF07766"/>
    </source>
</evidence>
<comment type="caution">
    <text evidence="9">The sequence shown here is derived from an EMBL/GenBank/DDBJ whole genome shotgun (WGS) entry which is preliminary data.</text>
</comment>
<dbReference type="GO" id="GO:0005743">
    <property type="term" value="C:mitochondrial inner membrane"/>
    <property type="evidence" value="ECO:0007669"/>
    <property type="project" value="UniProtKB-SubCell"/>
</dbReference>
<gene>
    <name evidence="9" type="ORF">PHET_12322</name>
</gene>
<name>A0A8J4SXU1_9TREM</name>
<accession>A0A8J4SXU1</accession>
<evidence type="ECO:0000256" key="1">
    <source>
        <dbReference type="ARBA" id="ARBA00004434"/>
    </source>
</evidence>
<dbReference type="AlphaFoldDB" id="A0A8J4SXU1"/>
<dbReference type="PANTHER" id="PTHR14009">
    <property type="entry name" value="LEUCINE ZIPPER-EF-HAND CONTAINING TRANSMEMBRANE PROTEIN"/>
    <property type="match status" value="1"/>
</dbReference>
<keyword evidence="2 7" id="KW-0812">Transmembrane</keyword>
<evidence type="ECO:0000313" key="9">
    <source>
        <dbReference type="EMBL" id="KAF5394054.1"/>
    </source>
</evidence>
<dbReference type="OrthoDB" id="624114at2759"/>